<dbReference type="SUPFAM" id="SSF46689">
    <property type="entry name" value="Homeodomain-like"/>
    <property type="match status" value="2"/>
</dbReference>
<dbReference type="InterPro" id="IPR050959">
    <property type="entry name" value="MarA-like"/>
</dbReference>
<comment type="caution">
    <text evidence="5">The sequence shown here is derived from an EMBL/GenBank/DDBJ whole genome shotgun (WGS) entry which is preliminary data.</text>
</comment>
<dbReference type="Gene3D" id="3.20.80.10">
    <property type="entry name" value="Regulatory factor, effector binding domain"/>
    <property type="match status" value="1"/>
</dbReference>
<evidence type="ECO:0000313" key="5">
    <source>
        <dbReference type="EMBL" id="MFE8695552.1"/>
    </source>
</evidence>
<keyword evidence="6" id="KW-1185">Reference proteome</keyword>
<proteinExistence type="predicted"/>
<dbReference type="Pfam" id="PF12833">
    <property type="entry name" value="HTH_18"/>
    <property type="match status" value="1"/>
</dbReference>
<dbReference type="InterPro" id="IPR009057">
    <property type="entry name" value="Homeodomain-like_sf"/>
</dbReference>
<accession>A0ABW6JYG8</accession>
<feature type="domain" description="HTH araC/xylS-type" evidence="4">
    <location>
        <begin position="8"/>
        <end position="106"/>
    </location>
</feature>
<dbReference type="InterPro" id="IPR018060">
    <property type="entry name" value="HTH_AraC"/>
</dbReference>
<dbReference type="Proteomes" id="UP001601058">
    <property type="component" value="Unassembled WGS sequence"/>
</dbReference>
<name>A0ABW6JYG8_9BACI</name>
<evidence type="ECO:0000256" key="1">
    <source>
        <dbReference type="ARBA" id="ARBA00023015"/>
    </source>
</evidence>
<reference evidence="5 6" key="1">
    <citation type="submission" date="2024-08" db="EMBL/GenBank/DDBJ databases">
        <title>Two novel Cytobacillus novel species.</title>
        <authorList>
            <person name="Liu G."/>
        </authorList>
    </citation>
    <scope>NUCLEOTIDE SEQUENCE [LARGE SCALE GENOMIC DNA]</scope>
    <source>
        <strain evidence="5 6">FJAT-53684</strain>
    </source>
</reference>
<keyword evidence="1" id="KW-0805">Transcription regulation</keyword>
<dbReference type="PANTHER" id="PTHR47504">
    <property type="entry name" value="RIGHT ORIGIN-BINDING PROTEIN"/>
    <property type="match status" value="1"/>
</dbReference>
<organism evidence="5 6">
    <name type="scientific">Cytobacillus mangrovibacter</name>
    <dbReference type="NCBI Taxonomy" id="3299024"/>
    <lineage>
        <taxon>Bacteria</taxon>
        <taxon>Bacillati</taxon>
        <taxon>Bacillota</taxon>
        <taxon>Bacilli</taxon>
        <taxon>Bacillales</taxon>
        <taxon>Bacillaceae</taxon>
        <taxon>Cytobacillus</taxon>
    </lineage>
</organism>
<sequence length="289" mass="33233">MEHYEVIEQALIYIENNIEESLSLDSVASRFNLSKYYFHRLFSAMMGCSLNQYLLSRRLNASVKLIQNEDLSLTDIAYQLNFGTPSSFTRAFKRQYGIAPSILREKNETIPQATIPSVVKRPIKNINGDIVTDFTIKEFKAVRVCGIAFEVDLATEDYKAKIRSHSKMLLNNIDKAINGSCYVIYSNCQPNSTRFKVLFGIPHDIQIDKPYYFTIDVPQIFCAKFKYFGDLLEIGDVFISDFARFLKISKQEAENSNIELIQVFENIHNLDSAYHIYVPIKNHPIDSDC</sequence>
<evidence type="ECO:0000259" key="4">
    <source>
        <dbReference type="PROSITE" id="PS01124"/>
    </source>
</evidence>
<dbReference type="InterPro" id="IPR011256">
    <property type="entry name" value="Reg_factor_effector_dom_sf"/>
</dbReference>
<dbReference type="PANTHER" id="PTHR47504:SF5">
    <property type="entry name" value="RIGHT ORIGIN-BINDING PROTEIN"/>
    <property type="match status" value="1"/>
</dbReference>
<dbReference type="InterPro" id="IPR018062">
    <property type="entry name" value="HTH_AraC-typ_CS"/>
</dbReference>
<dbReference type="SMART" id="SM00342">
    <property type="entry name" value="HTH_ARAC"/>
    <property type="match status" value="1"/>
</dbReference>
<dbReference type="RefSeq" id="WP_389215870.1">
    <property type="nucleotide sequence ID" value="NZ_JBIACJ010000002.1"/>
</dbReference>
<dbReference type="PRINTS" id="PR00032">
    <property type="entry name" value="HTHARAC"/>
</dbReference>
<dbReference type="PROSITE" id="PS00041">
    <property type="entry name" value="HTH_ARAC_FAMILY_1"/>
    <property type="match status" value="1"/>
</dbReference>
<gene>
    <name evidence="5" type="ORF">ACFYKT_04165</name>
</gene>
<keyword evidence="2" id="KW-0238">DNA-binding</keyword>
<evidence type="ECO:0000256" key="3">
    <source>
        <dbReference type="ARBA" id="ARBA00023163"/>
    </source>
</evidence>
<protein>
    <submittedName>
        <fullName evidence="5">Helix-turn-helix domain-containing protein</fullName>
    </submittedName>
</protein>
<dbReference type="PROSITE" id="PS01124">
    <property type="entry name" value="HTH_ARAC_FAMILY_2"/>
    <property type="match status" value="1"/>
</dbReference>
<evidence type="ECO:0000313" key="6">
    <source>
        <dbReference type="Proteomes" id="UP001601058"/>
    </source>
</evidence>
<dbReference type="Gene3D" id="1.10.10.60">
    <property type="entry name" value="Homeodomain-like"/>
    <property type="match status" value="2"/>
</dbReference>
<keyword evidence="3" id="KW-0804">Transcription</keyword>
<dbReference type="EMBL" id="JBIACJ010000002">
    <property type="protein sequence ID" value="MFE8695552.1"/>
    <property type="molecule type" value="Genomic_DNA"/>
</dbReference>
<evidence type="ECO:0000256" key="2">
    <source>
        <dbReference type="ARBA" id="ARBA00023125"/>
    </source>
</evidence>
<dbReference type="InterPro" id="IPR020449">
    <property type="entry name" value="Tscrpt_reg_AraC-type_HTH"/>
</dbReference>